<sequence>MKGLGGGELLTGGSMSVERGLIVIWGVTGSITGHRLGSSGLWVDGPLPGVAGLGRGEGA</sequence>
<proteinExistence type="predicted"/>
<comment type="caution">
    <text evidence="1">The sequence shown here is derived from an EMBL/GenBank/DDBJ whole genome shotgun (WGS) entry which is preliminary data.</text>
</comment>
<dbReference type="Proteomes" id="UP001187192">
    <property type="component" value="Unassembled WGS sequence"/>
</dbReference>
<protein>
    <submittedName>
        <fullName evidence="1">Uncharacterized protein</fullName>
    </submittedName>
</protein>
<name>A0AA88A1L6_FICCA</name>
<gene>
    <name evidence="1" type="ORF">TIFTF001_005437</name>
</gene>
<organism evidence="1 2">
    <name type="scientific">Ficus carica</name>
    <name type="common">Common fig</name>
    <dbReference type="NCBI Taxonomy" id="3494"/>
    <lineage>
        <taxon>Eukaryota</taxon>
        <taxon>Viridiplantae</taxon>
        <taxon>Streptophyta</taxon>
        <taxon>Embryophyta</taxon>
        <taxon>Tracheophyta</taxon>
        <taxon>Spermatophyta</taxon>
        <taxon>Magnoliopsida</taxon>
        <taxon>eudicotyledons</taxon>
        <taxon>Gunneridae</taxon>
        <taxon>Pentapetalae</taxon>
        <taxon>rosids</taxon>
        <taxon>fabids</taxon>
        <taxon>Rosales</taxon>
        <taxon>Moraceae</taxon>
        <taxon>Ficeae</taxon>
        <taxon>Ficus</taxon>
    </lineage>
</organism>
<dbReference type="AlphaFoldDB" id="A0AA88A1L6"/>
<accession>A0AA88A1L6</accession>
<evidence type="ECO:0000313" key="2">
    <source>
        <dbReference type="Proteomes" id="UP001187192"/>
    </source>
</evidence>
<keyword evidence="2" id="KW-1185">Reference proteome</keyword>
<reference evidence="1" key="1">
    <citation type="submission" date="2023-07" db="EMBL/GenBank/DDBJ databases">
        <title>draft genome sequence of fig (Ficus carica).</title>
        <authorList>
            <person name="Takahashi T."/>
            <person name="Nishimura K."/>
        </authorList>
    </citation>
    <scope>NUCLEOTIDE SEQUENCE</scope>
</reference>
<evidence type="ECO:0000313" key="1">
    <source>
        <dbReference type="EMBL" id="GMN35641.1"/>
    </source>
</evidence>
<dbReference type="EMBL" id="BTGU01000005">
    <property type="protein sequence ID" value="GMN35641.1"/>
    <property type="molecule type" value="Genomic_DNA"/>
</dbReference>